<gene>
    <name evidence="10" type="ORF">cpu_14210</name>
</gene>
<keyword evidence="3 8" id="KW-0813">Transport</keyword>
<organism evidence="10 11">
    <name type="scientific">Carboxydothermus pertinax</name>
    <dbReference type="NCBI Taxonomy" id="870242"/>
    <lineage>
        <taxon>Bacteria</taxon>
        <taxon>Bacillati</taxon>
        <taxon>Bacillota</taxon>
        <taxon>Clostridia</taxon>
        <taxon>Thermoanaerobacterales</taxon>
        <taxon>Thermoanaerobacteraceae</taxon>
        <taxon>Carboxydothermus</taxon>
    </lineage>
</organism>
<dbReference type="OrthoDB" id="9787026at2"/>
<dbReference type="FunFam" id="1.20.1720.10:FF:000005">
    <property type="entry name" value="Bcr/CflA family efflux transporter"/>
    <property type="match status" value="1"/>
</dbReference>
<evidence type="ECO:0000256" key="5">
    <source>
        <dbReference type="ARBA" id="ARBA00022692"/>
    </source>
</evidence>
<comment type="caution">
    <text evidence="10">The sequence shown here is derived from an EMBL/GenBank/DDBJ whole genome shotgun (WGS) entry which is preliminary data.</text>
</comment>
<feature type="transmembrane region" description="Helical" evidence="8">
    <location>
        <begin position="140"/>
        <end position="158"/>
    </location>
</feature>
<keyword evidence="7 8" id="KW-0472">Membrane</keyword>
<dbReference type="GO" id="GO:1990961">
    <property type="term" value="P:xenobiotic detoxification by transmembrane export across the plasma membrane"/>
    <property type="evidence" value="ECO:0007669"/>
    <property type="project" value="InterPro"/>
</dbReference>
<dbReference type="GO" id="GO:0042910">
    <property type="term" value="F:xenobiotic transmembrane transporter activity"/>
    <property type="evidence" value="ECO:0007669"/>
    <property type="project" value="InterPro"/>
</dbReference>
<feature type="transmembrane region" description="Helical" evidence="8">
    <location>
        <begin position="82"/>
        <end position="105"/>
    </location>
</feature>
<feature type="transmembrane region" description="Helical" evidence="8">
    <location>
        <begin position="170"/>
        <end position="190"/>
    </location>
</feature>
<dbReference type="AlphaFoldDB" id="A0A1L8CVI8"/>
<dbReference type="InterPro" id="IPR011701">
    <property type="entry name" value="MFS"/>
</dbReference>
<evidence type="ECO:0000256" key="3">
    <source>
        <dbReference type="ARBA" id="ARBA00022448"/>
    </source>
</evidence>
<dbReference type="SUPFAM" id="SSF103473">
    <property type="entry name" value="MFS general substrate transporter"/>
    <property type="match status" value="1"/>
</dbReference>
<feature type="transmembrane region" description="Helical" evidence="8">
    <location>
        <begin position="255"/>
        <end position="274"/>
    </location>
</feature>
<keyword evidence="11" id="KW-1185">Reference proteome</keyword>
<keyword evidence="6 8" id="KW-1133">Transmembrane helix</keyword>
<accession>A0A1L8CVI8</accession>
<evidence type="ECO:0000256" key="6">
    <source>
        <dbReference type="ARBA" id="ARBA00022989"/>
    </source>
</evidence>
<feature type="domain" description="Major facilitator superfamily (MFS) profile" evidence="9">
    <location>
        <begin position="16"/>
        <end position="400"/>
    </location>
</feature>
<evidence type="ECO:0000313" key="11">
    <source>
        <dbReference type="Proteomes" id="UP000187485"/>
    </source>
</evidence>
<dbReference type="RefSeq" id="WP_075859362.1">
    <property type="nucleotide sequence ID" value="NZ_BDJK01000020.1"/>
</dbReference>
<evidence type="ECO:0000256" key="7">
    <source>
        <dbReference type="ARBA" id="ARBA00023136"/>
    </source>
</evidence>
<protein>
    <recommendedName>
        <fullName evidence="8">Bcr/CflA family efflux transporter</fullName>
    </recommendedName>
</protein>
<dbReference type="InterPro" id="IPR036259">
    <property type="entry name" value="MFS_trans_sf"/>
</dbReference>
<feature type="transmembrane region" description="Helical" evidence="8">
    <location>
        <begin position="313"/>
        <end position="337"/>
    </location>
</feature>
<dbReference type="Pfam" id="PF07690">
    <property type="entry name" value="MFS_1"/>
    <property type="match status" value="1"/>
</dbReference>
<feature type="transmembrane region" description="Helical" evidence="8">
    <location>
        <begin position="111"/>
        <end position="128"/>
    </location>
</feature>
<dbReference type="InterPro" id="IPR020846">
    <property type="entry name" value="MFS_dom"/>
</dbReference>
<dbReference type="CDD" id="cd17320">
    <property type="entry name" value="MFS_MdfA_MDR_like"/>
    <property type="match status" value="1"/>
</dbReference>
<evidence type="ECO:0000256" key="8">
    <source>
        <dbReference type="RuleBase" id="RU365088"/>
    </source>
</evidence>
<reference evidence="11" key="1">
    <citation type="submission" date="2016-12" db="EMBL/GenBank/DDBJ databases">
        <title>Draft Genome Sequences od Carboxydothermus pertinax and islandicus, Hydrogenogenic Carboxydotrophic Bacteria.</title>
        <authorList>
            <person name="Fukuyama Y."/>
            <person name="Ohmae K."/>
            <person name="Yoneda Y."/>
            <person name="Yoshida T."/>
            <person name="Sako Y."/>
        </authorList>
    </citation>
    <scope>NUCLEOTIDE SEQUENCE [LARGE SCALE GENOMIC DNA]</scope>
    <source>
        <strain evidence="11">Ug1</strain>
    </source>
</reference>
<dbReference type="PANTHER" id="PTHR23502:SF132">
    <property type="entry name" value="POLYAMINE TRANSPORTER 2-RELATED"/>
    <property type="match status" value="1"/>
</dbReference>
<evidence type="ECO:0000256" key="2">
    <source>
        <dbReference type="ARBA" id="ARBA00006236"/>
    </source>
</evidence>
<evidence type="ECO:0000256" key="1">
    <source>
        <dbReference type="ARBA" id="ARBA00004651"/>
    </source>
</evidence>
<feature type="transmembrane region" description="Helical" evidence="8">
    <location>
        <begin position="51"/>
        <end position="70"/>
    </location>
</feature>
<feature type="transmembrane region" description="Helical" evidence="8">
    <location>
        <begin position="375"/>
        <end position="394"/>
    </location>
</feature>
<comment type="similarity">
    <text evidence="2 8">Belongs to the major facilitator superfamily. Bcr/CmlA family.</text>
</comment>
<dbReference type="NCBIfam" id="TIGR00710">
    <property type="entry name" value="efflux_Bcr_CflA"/>
    <property type="match status" value="1"/>
</dbReference>
<dbReference type="EMBL" id="BDJK01000020">
    <property type="protein sequence ID" value="GAV22911.1"/>
    <property type="molecule type" value="Genomic_DNA"/>
</dbReference>
<keyword evidence="4 8" id="KW-1003">Cell membrane</keyword>
<proteinExistence type="inferred from homology"/>
<feature type="transmembrane region" description="Helical" evidence="8">
    <location>
        <begin position="12"/>
        <end position="31"/>
    </location>
</feature>
<dbReference type="GO" id="GO:0005886">
    <property type="term" value="C:plasma membrane"/>
    <property type="evidence" value="ECO:0007669"/>
    <property type="project" value="UniProtKB-SubCell"/>
</dbReference>
<evidence type="ECO:0000313" key="10">
    <source>
        <dbReference type="EMBL" id="GAV22911.1"/>
    </source>
</evidence>
<feature type="transmembrane region" description="Helical" evidence="8">
    <location>
        <begin position="349"/>
        <end position="369"/>
    </location>
</feature>
<dbReference type="PROSITE" id="PS50850">
    <property type="entry name" value="MFS"/>
    <property type="match status" value="1"/>
</dbReference>
<keyword evidence="5 8" id="KW-0812">Transmembrane</keyword>
<name>A0A1L8CVI8_9THEO</name>
<evidence type="ECO:0000259" key="9">
    <source>
        <dbReference type="PROSITE" id="PS50850"/>
    </source>
</evidence>
<dbReference type="PANTHER" id="PTHR23502">
    <property type="entry name" value="MAJOR FACILITATOR SUPERFAMILY"/>
    <property type="match status" value="1"/>
</dbReference>
<sequence length="400" mass="42866">MEAEQLTSLRFRNIGLIFILGTLTAFAPLSIDMYLPSLPSLARDLHTHASLVQLSLTACLVGLAIGQLIFGSQSDIYGRRPLLIWGLFFYTLSSFLCAVSTSVYFLIALRFVEGFTGAAGIVIARAVVRDLYNGVEMMRFTANLMLINGLGPIAAPVIGAELLRFTSWRGVFVVLGLVGLLMLLAVYWYLPETLPPDRRLKAGLGTTLKTYQKLLKDRSFLGYALPQGLVSAAMFAYIAGSPFVIQNIYGASPQFFSLIFATNGLGIILAGQLAGRLAGKISGERLYKLGLYGAFGGGMGLLIAILIKTKLFFVLLPLFFVVSMVGVVGTAGSALALENYGELAGSASAFLGLLAFVLGAAAAPLVGLGGKRMDFSMAIVIMVLETFSLGLYHINRRSKL</sequence>
<dbReference type="Gene3D" id="1.20.1720.10">
    <property type="entry name" value="Multidrug resistance protein D"/>
    <property type="match status" value="1"/>
</dbReference>
<dbReference type="STRING" id="870242.cpu_14210"/>
<feature type="transmembrane region" description="Helical" evidence="8">
    <location>
        <begin position="286"/>
        <end position="307"/>
    </location>
</feature>
<dbReference type="Proteomes" id="UP000187485">
    <property type="component" value="Unassembled WGS sequence"/>
</dbReference>
<evidence type="ECO:0000256" key="4">
    <source>
        <dbReference type="ARBA" id="ARBA00022475"/>
    </source>
</evidence>
<dbReference type="InterPro" id="IPR004812">
    <property type="entry name" value="Efflux_drug-R_Bcr/CmlA"/>
</dbReference>
<feature type="transmembrane region" description="Helical" evidence="8">
    <location>
        <begin position="220"/>
        <end position="240"/>
    </location>
</feature>
<comment type="subcellular location">
    <subcellularLocation>
        <location evidence="1 8">Cell membrane</location>
        <topology evidence="1 8">Multi-pass membrane protein</topology>
    </subcellularLocation>
</comment>